<dbReference type="GO" id="GO:0019252">
    <property type="term" value="P:starch biosynthetic process"/>
    <property type="evidence" value="ECO:0007669"/>
    <property type="project" value="UniProtKB-UniPathway"/>
</dbReference>
<dbReference type="SUPFAM" id="SSF53756">
    <property type="entry name" value="UDP-Glycosyltransferase/glycogen phosphorylase"/>
    <property type="match status" value="1"/>
</dbReference>
<keyword evidence="3" id="KW-0808">Transferase</keyword>
<reference evidence="6" key="3">
    <citation type="journal article" date="2017" name="Nature">
        <title>Genome sequence of the progenitor of the wheat D genome Aegilops tauschii.</title>
        <authorList>
            <person name="Luo M.C."/>
            <person name="Gu Y.Q."/>
            <person name="Puiu D."/>
            <person name="Wang H."/>
            <person name="Twardziok S.O."/>
            <person name="Deal K.R."/>
            <person name="Huo N."/>
            <person name="Zhu T."/>
            <person name="Wang L."/>
            <person name="Wang Y."/>
            <person name="McGuire P.E."/>
            <person name="Liu S."/>
            <person name="Long H."/>
            <person name="Ramasamy R.K."/>
            <person name="Rodriguez J.C."/>
            <person name="Van S.L."/>
            <person name="Yuan L."/>
            <person name="Wang Z."/>
            <person name="Xia Z."/>
            <person name="Xiao L."/>
            <person name="Anderson O.D."/>
            <person name="Ouyang S."/>
            <person name="Liang Y."/>
            <person name="Zimin A.V."/>
            <person name="Pertea G."/>
            <person name="Qi P."/>
            <person name="Bennetzen J.L."/>
            <person name="Dai X."/>
            <person name="Dawson M.W."/>
            <person name="Muller H.G."/>
            <person name="Kugler K."/>
            <person name="Rivarola-Duarte L."/>
            <person name="Spannagl M."/>
            <person name="Mayer K.F.X."/>
            <person name="Lu F.H."/>
            <person name="Bevan M.W."/>
            <person name="Leroy P."/>
            <person name="Li P."/>
            <person name="You F.M."/>
            <person name="Sun Q."/>
            <person name="Liu Z."/>
            <person name="Lyons E."/>
            <person name="Wicker T."/>
            <person name="Salzberg S.L."/>
            <person name="Devos K.M."/>
            <person name="Dvorak J."/>
        </authorList>
    </citation>
    <scope>NUCLEOTIDE SEQUENCE [LARGE SCALE GENOMIC DNA]</scope>
    <source>
        <strain evidence="6">cv. AL8/78</strain>
    </source>
</reference>
<dbReference type="Gene3D" id="3.40.50.2000">
    <property type="entry name" value="Glycogen Phosphorylase B"/>
    <property type="match status" value="1"/>
</dbReference>
<dbReference type="UniPathway" id="UPA00152"/>
<sequence length="61" mass="6517">TGGLGDVAGALPKALSKRGHRVMAIVPMYGNYEGPHQIGEPKRYQVAGQVLSPLVRNSFIL</sequence>
<evidence type="ECO:0000256" key="2">
    <source>
        <dbReference type="ARBA" id="ARBA00022676"/>
    </source>
</evidence>
<dbReference type="Gramene" id="AET1Gv20357200.16">
    <property type="protein sequence ID" value="AET1Gv20357200.16"/>
    <property type="gene ID" value="AET1Gv20357200"/>
</dbReference>
<dbReference type="InterPro" id="IPR013534">
    <property type="entry name" value="Starch_synth_cat_dom"/>
</dbReference>
<protein>
    <recommendedName>
        <fullName evidence="5">Starch synthase catalytic domain-containing protein</fullName>
    </recommendedName>
</protein>
<dbReference type="GO" id="GO:0016757">
    <property type="term" value="F:glycosyltransferase activity"/>
    <property type="evidence" value="ECO:0007669"/>
    <property type="project" value="UniProtKB-KW"/>
</dbReference>
<keyword evidence="7" id="KW-1185">Reference proteome</keyword>
<feature type="domain" description="Starch synthase catalytic" evidence="5">
    <location>
        <begin position="1"/>
        <end position="36"/>
    </location>
</feature>
<reference evidence="7" key="1">
    <citation type="journal article" date="2014" name="Science">
        <title>Ancient hybridizations among the ancestral genomes of bread wheat.</title>
        <authorList>
            <consortium name="International Wheat Genome Sequencing Consortium,"/>
            <person name="Marcussen T."/>
            <person name="Sandve S.R."/>
            <person name="Heier L."/>
            <person name="Spannagl M."/>
            <person name="Pfeifer M."/>
            <person name="Jakobsen K.S."/>
            <person name="Wulff B.B."/>
            <person name="Steuernagel B."/>
            <person name="Mayer K.F."/>
            <person name="Olsen O.A."/>
        </authorList>
    </citation>
    <scope>NUCLEOTIDE SEQUENCE [LARGE SCALE GENOMIC DNA]</scope>
    <source>
        <strain evidence="7">cv. AL8/78</strain>
    </source>
</reference>
<evidence type="ECO:0000256" key="4">
    <source>
        <dbReference type="ARBA" id="ARBA00022922"/>
    </source>
</evidence>
<dbReference type="Proteomes" id="UP000015105">
    <property type="component" value="Chromosome 1D"/>
</dbReference>
<dbReference type="EnsemblPlants" id="AET1Gv20357200.16">
    <property type="protein sequence ID" value="AET1Gv20357200.16"/>
    <property type="gene ID" value="AET1Gv20357200"/>
</dbReference>
<comment type="pathway">
    <text evidence="1">Glycan biosynthesis; starch biosynthesis.</text>
</comment>
<evidence type="ECO:0000256" key="1">
    <source>
        <dbReference type="ARBA" id="ARBA00004727"/>
    </source>
</evidence>
<reference evidence="6" key="5">
    <citation type="journal article" date="2021" name="G3 (Bethesda)">
        <title>Aegilops tauschii genome assembly Aet v5.0 features greater sequence contiguity and improved annotation.</title>
        <authorList>
            <person name="Wang L."/>
            <person name="Zhu T."/>
            <person name="Rodriguez J.C."/>
            <person name="Deal K.R."/>
            <person name="Dubcovsky J."/>
            <person name="McGuire P.E."/>
            <person name="Lux T."/>
            <person name="Spannagl M."/>
            <person name="Mayer K.F.X."/>
            <person name="Baldrich P."/>
            <person name="Meyers B.C."/>
            <person name="Huo N."/>
            <person name="Gu Y.Q."/>
            <person name="Zhou H."/>
            <person name="Devos K.M."/>
            <person name="Bennetzen J.L."/>
            <person name="Unver T."/>
            <person name="Budak H."/>
            <person name="Gulick P.J."/>
            <person name="Galiba G."/>
            <person name="Kalapos B."/>
            <person name="Nelson D.R."/>
            <person name="Li P."/>
            <person name="You F.M."/>
            <person name="Luo M.C."/>
            <person name="Dvorak J."/>
        </authorList>
    </citation>
    <scope>NUCLEOTIDE SEQUENCE [LARGE SCALE GENOMIC DNA]</scope>
    <source>
        <strain evidence="6">cv. AL8/78</strain>
    </source>
</reference>
<reference evidence="7" key="2">
    <citation type="journal article" date="2017" name="Nat. Plants">
        <title>The Aegilops tauschii genome reveals multiple impacts of transposons.</title>
        <authorList>
            <person name="Zhao G."/>
            <person name="Zou C."/>
            <person name="Li K."/>
            <person name="Wang K."/>
            <person name="Li T."/>
            <person name="Gao L."/>
            <person name="Zhang X."/>
            <person name="Wang H."/>
            <person name="Yang Z."/>
            <person name="Liu X."/>
            <person name="Jiang W."/>
            <person name="Mao L."/>
            <person name="Kong X."/>
            <person name="Jiao Y."/>
            <person name="Jia J."/>
        </authorList>
    </citation>
    <scope>NUCLEOTIDE SEQUENCE [LARGE SCALE GENOMIC DNA]</scope>
    <source>
        <strain evidence="7">cv. AL8/78</strain>
    </source>
</reference>
<dbReference type="AlphaFoldDB" id="A0A452YAL9"/>
<name>A0A452YAL9_AEGTS</name>
<keyword evidence="4" id="KW-0750">Starch biosynthesis</keyword>
<evidence type="ECO:0000313" key="7">
    <source>
        <dbReference type="Proteomes" id="UP000015105"/>
    </source>
</evidence>
<evidence type="ECO:0000313" key="6">
    <source>
        <dbReference type="EnsemblPlants" id="AET1Gv20357200.16"/>
    </source>
</evidence>
<accession>A0A452YAL9</accession>
<evidence type="ECO:0000259" key="5">
    <source>
        <dbReference type="Pfam" id="PF08323"/>
    </source>
</evidence>
<dbReference type="Pfam" id="PF08323">
    <property type="entry name" value="Glyco_transf_5"/>
    <property type="match status" value="1"/>
</dbReference>
<proteinExistence type="predicted"/>
<evidence type="ECO:0000256" key="3">
    <source>
        <dbReference type="ARBA" id="ARBA00022679"/>
    </source>
</evidence>
<keyword evidence="2" id="KW-0328">Glycosyltransferase</keyword>
<organism evidence="6 7">
    <name type="scientific">Aegilops tauschii subsp. strangulata</name>
    <name type="common">Goatgrass</name>
    <dbReference type="NCBI Taxonomy" id="200361"/>
    <lineage>
        <taxon>Eukaryota</taxon>
        <taxon>Viridiplantae</taxon>
        <taxon>Streptophyta</taxon>
        <taxon>Embryophyta</taxon>
        <taxon>Tracheophyta</taxon>
        <taxon>Spermatophyta</taxon>
        <taxon>Magnoliopsida</taxon>
        <taxon>Liliopsida</taxon>
        <taxon>Poales</taxon>
        <taxon>Poaceae</taxon>
        <taxon>BOP clade</taxon>
        <taxon>Pooideae</taxon>
        <taxon>Triticodae</taxon>
        <taxon>Triticeae</taxon>
        <taxon>Triticinae</taxon>
        <taxon>Aegilops</taxon>
    </lineage>
</organism>
<dbReference type="PANTHER" id="PTHR45825">
    <property type="entry name" value="GRANULE-BOUND STARCH SYNTHASE 1, CHLOROPLASTIC/AMYLOPLASTIC"/>
    <property type="match status" value="1"/>
</dbReference>
<dbReference type="PANTHER" id="PTHR45825:SF2">
    <property type="entry name" value="STARCH SYNTHASE 2, CHLOROPLASTIC_AMYLOPLASTIC"/>
    <property type="match status" value="1"/>
</dbReference>
<reference evidence="6" key="4">
    <citation type="submission" date="2019-03" db="UniProtKB">
        <authorList>
            <consortium name="EnsemblPlants"/>
        </authorList>
    </citation>
    <scope>IDENTIFICATION</scope>
</reference>